<proteinExistence type="predicted"/>
<dbReference type="Proteomes" id="UP000754563">
    <property type="component" value="Unassembled WGS sequence"/>
</dbReference>
<organism evidence="1 2">
    <name type="scientific">Candidatus Dojkabacteria bacterium</name>
    <dbReference type="NCBI Taxonomy" id="2099670"/>
    <lineage>
        <taxon>Bacteria</taxon>
        <taxon>Candidatus Dojkabacteria</taxon>
    </lineage>
</organism>
<protein>
    <submittedName>
        <fullName evidence="1">Uncharacterized protein</fullName>
    </submittedName>
</protein>
<reference evidence="1" key="2">
    <citation type="journal article" date="2021" name="Microbiome">
        <title>Successional dynamics and alternative stable states in a saline activated sludge microbial community over 9 years.</title>
        <authorList>
            <person name="Wang Y."/>
            <person name="Ye J."/>
            <person name="Ju F."/>
            <person name="Liu L."/>
            <person name="Boyd J.A."/>
            <person name="Deng Y."/>
            <person name="Parks D.H."/>
            <person name="Jiang X."/>
            <person name="Yin X."/>
            <person name="Woodcroft B.J."/>
            <person name="Tyson G.W."/>
            <person name="Hugenholtz P."/>
            <person name="Polz M.F."/>
            <person name="Zhang T."/>
        </authorList>
    </citation>
    <scope>NUCLEOTIDE SEQUENCE</scope>
    <source>
        <strain evidence="1">HKST-UBA11</strain>
    </source>
</reference>
<dbReference type="AlphaFoldDB" id="A0A955L8V4"/>
<accession>A0A955L8V4</accession>
<comment type="caution">
    <text evidence="1">The sequence shown here is derived from an EMBL/GenBank/DDBJ whole genome shotgun (WGS) entry which is preliminary data.</text>
</comment>
<reference evidence="1" key="1">
    <citation type="submission" date="2020-04" db="EMBL/GenBank/DDBJ databases">
        <authorList>
            <person name="Zhang T."/>
        </authorList>
    </citation>
    <scope>NUCLEOTIDE SEQUENCE</scope>
    <source>
        <strain evidence="1">HKST-UBA11</strain>
    </source>
</reference>
<evidence type="ECO:0000313" key="1">
    <source>
        <dbReference type="EMBL" id="MCA9385846.1"/>
    </source>
</evidence>
<sequence>MPGLETVSPIPDNFLYQEPVTAIQVARITLLHADPRLINELVLGRQIEYENPITKNPWANPTGVSDKLWKSYLSYMQNLDMRDIYDYYESIPHPPDIGWVHCHGGDTHLANHAVGIAIHWWKWIPHDSKYLHGWTRNITHLPSGYYPKKDLPQSVRLHNVEIPLTSIPTHGVCSECSRK</sequence>
<name>A0A955L8V4_9BACT</name>
<dbReference type="EMBL" id="JAGQLH010000049">
    <property type="protein sequence ID" value="MCA9385846.1"/>
    <property type="molecule type" value="Genomic_DNA"/>
</dbReference>
<gene>
    <name evidence="1" type="ORF">KC717_04310</name>
</gene>
<evidence type="ECO:0000313" key="2">
    <source>
        <dbReference type="Proteomes" id="UP000754563"/>
    </source>
</evidence>